<feature type="compositionally biased region" description="Acidic residues" evidence="8">
    <location>
        <begin position="109"/>
        <end position="125"/>
    </location>
</feature>
<keyword evidence="9" id="KW-0732">Signal</keyword>
<dbReference type="GO" id="GO:0005525">
    <property type="term" value="F:GTP binding"/>
    <property type="evidence" value="ECO:0007669"/>
    <property type="project" value="UniProtKB-KW"/>
</dbReference>
<keyword evidence="12" id="KW-1185">Reference proteome</keyword>
<evidence type="ECO:0000256" key="2">
    <source>
        <dbReference type="ARBA" id="ARBA00004496"/>
    </source>
</evidence>
<comment type="caution">
    <text evidence="11">The sequence shown here is derived from an EMBL/GenBank/DDBJ whole genome shotgun (WGS) entry which is preliminary data.</text>
</comment>
<dbReference type="SUPFAM" id="SSF52540">
    <property type="entry name" value="P-loop containing nucleoside triphosphate hydrolases"/>
    <property type="match status" value="1"/>
</dbReference>
<gene>
    <name evidence="11" type="ORF">MEDL_60359</name>
</gene>
<evidence type="ECO:0000256" key="1">
    <source>
        <dbReference type="ARBA" id="ARBA00004123"/>
    </source>
</evidence>
<dbReference type="Proteomes" id="UP000683360">
    <property type="component" value="Unassembled WGS sequence"/>
</dbReference>
<dbReference type="EMBL" id="CAJPWZ010002942">
    <property type="protein sequence ID" value="CAG2248535.1"/>
    <property type="molecule type" value="Genomic_DNA"/>
</dbReference>
<evidence type="ECO:0000256" key="8">
    <source>
        <dbReference type="SAM" id="MobiDB-lite"/>
    </source>
</evidence>
<evidence type="ECO:0000313" key="12">
    <source>
        <dbReference type="Proteomes" id="UP000683360"/>
    </source>
</evidence>
<dbReference type="Gene3D" id="3.40.50.300">
    <property type="entry name" value="P-loop containing nucleotide triphosphate hydrolases"/>
    <property type="match status" value="1"/>
</dbReference>
<comment type="subcellular location">
    <subcellularLocation>
        <location evidence="2">Cytoplasm</location>
    </subcellularLocation>
    <subcellularLocation>
        <location evidence="1">Nucleus</location>
    </subcellularLocation>
</comment>
<dbReference type="PROSITE" id="PS51717">
    <property type="entry name" value="G_VLIG"/>
    <property type="match status" value="1"/>
</dbReference>
<evidence type="ECO:0000256" key="9">
    <source>
        <dbReference type="SAM" id="SignalP"/>
    </source>
</evidence>
<evidence type="ECO:0000313" key="11">
    <source>
        <dbReference type="EMBL" id="CAG2248535.1"/>
    </source>
</evidence>
<feature type="region of interest" description="Disordered" evidence="8">
    <location>
        <begin position="105"/>
        <end position="125"/>
    </location>
</feature>
<evidence type="ECO:0000256" key="5">
    <source>
        <dbReference type="ARBA" id="ARBA00022741"/>
    </source>
</evidence>
<organism evidence="11 12">
    <name type="scientific">Mytilus edulis</name>
    <name type="common">Blue mussel</name>
    <dbReference type="NCBI Taxonomy" id="6550"/>
    <lineage>
        <taxon>Eukaryota</taxon>
        <taxon>Metazoa</taxon>
        <taxon>Spiralia</taxon>
        <taxon>Lophotrochozoa</taxon>
        <taxon>Mollusca</taxon>
        <taxon>Bivalvia</taxon>
        <taxon>Autobranchia</taxon>
        <taxon>Pteriomorphia</taxon>
        <taxon>Mytilida</taxon>
        <taxon>Mytiloidea</taxon>
        <taxon>Mytilidae</taxon>
        <taxon>Mytilinae</taxon>
        <taxon>Mytilus</taxon>
    </lineage>
</organism>
<dbReference type="PANTHER" id="PTHR22796:SF1">
    <property type="entry name" value="VWFA DOMAIN-CONTAINING PROTEIN"/>
    <property type="match status" value="1"/>
</dbReference>
<accession>A0A8S3UWF1</accession>
<name>A0A8S3UWF1_MYTED</name>
<dbReference type="InterPro" id="IPR057365">
    <property type="entry name" value="URGCP"/>
</dbReference>
<feature type="chain" id="PRO_5035785539" description="VLIG-type G domain-containing protein" evidence="9">
    <location>
        <begin position="18"/>
        <end position="722"/>
    </location>
</feature>
<dbReference type="Pfam" id="PF25683">
    <property type="entry name" value="URGCP_GTPase"/>
    <property type="match status" value="1"/>
</dbReference>
<sequence>MIFHSIALLFLTKLAMNKLIRLILITNCIDFQKVQQTCWKKLGLSKYFPNKIDFIDAISLPIQTSNQLNVHSLAKMVLNDIMMVNRVARDQNLLNYLKCLQNTNKQNDYDNEDSDDEDDADDDDENEVKVDINPLDMLVAIFYCSSYTLQQVIADKLFSCCIAIPFVFPPNDSFHKTISTYFTGQPPSTMMNRIHNLQFDALFVDENCFNVRERKDASLVLLELPQGFIDFKKTCLPLQTTILPDISDNFRKMYSACNIIALKQNDIRQELLQLREKQLQTMGNLHPFMITLISKLLQYEDRLEQVNIFALCLKSYLDERCRDNIQLQKYECKDVFSDERRLNNRRTDLVFGFEHLMREVAQIFESCSALKSQCEENTLTLVSKFPAFAAQFLLKGQPVEVMDGDTGYVPLEWIKAIIKELVEELHDKKCMVLSVIGIQSTGKSTLLNTMFGLTFPVSAGRCTKGVFMQIIPVSRDDFQYILVLDTEGLRAPTKGIDMNTIDNEIATFAVGLSDITIVNIKGESTSEMKEVMSMAICSLLRLKLGNQNININQTCLFVHQNVSDENAHEMTEQERHILTSELDSMTYLWSKVGNIKHISSGYSESVAELKGKIMNLASFERYLPFSNLIMRVDDIWTGILGDSFVFDFSSSLSLKAYDEMIKQFQELKWNLHRIGENELNHAENLLFATNENYNEFVERIQSQLDESMEFEKKNICQLFMNL</sequence>
<evidence type="ECO:0000256" key="3">
    <source>
        <dbReference type="ARBA" id="ARBA00006828"/>
    </source>
</evidence>
<feature type="signal peptide" evidence="9">
    <location>
        <begin position="1"/>
        <end position="17"/>
    </location>
</feature>
<evidence type="ECO:0000256" key="6">
    <source>
        <dbReference type="ARBA" id="ARBA00023134"/>
    </source>
</evidence>
<dbReference type="OrthoDB" id="6141954at2759"/>
<comment type="similarity">
    <text evidence="3">Belongs to the TRAFAC class dynamin-like GTPase superfamily. Very large inducible GTPase (VLIG) family.</text>
</comment>
<dbReference type="PANTHER" id="PTHR22796">
    <property type="entry name" value="URG4-RELATED"/>
    <property type="match status" value="1"/>
</dbReference>
<keyword evidence="5" id="KW-0547">Nucleotide-binding</keyword>
<dbReference type="GO" id="GO:0005737">
    <property type="term" value="C:cytoplasm"/>
    <property type="evidence" value="ECO:0007669"/>
    <property type="project" value="UniProtKB-SubCell"/>
</dbReference>
<keyword evidence="4" id="KW-0963">Cytoplasm</keyword>
<dbReference type="GO" id="GO:0005634">
    <property type="term" value="C:nucleus"/>
    <property type="evidence" value="ECO:0007669"/>
    <property type="project" value="UniProtKB-SubCell"/>
</dbReference>
<dbReference type="Pfam" id="PF25496">
    <property type="entry name" value="URGCP"/>
    <property type="match status" value="1"/>
</dbReference>
<feature type="domain" description="VLIG-type G" evidence="10">
    <location>
        <begin position="427"/>
        <end position="701"/>
    </location>
</feature>
<dbReference type="InterPro" id="IPR030383">
    <property type="entry name" value="G_VLIG_dom"/>
</dbReference>
<evidence type="ECO:0000256" key="7">
    <source>
        <dbReference type="ARBA" id="ARBA00023242"/>
    </source>
</evidence>
<proteinExistence type="inferred from homology"/>
<dbReference type="InterPro" id="IPR027417">
    <property type="entry name" value="P-loop_NTPase"/>
</dbReference>
<keyword evidence="7" id="KW-0539">Nucleus</keyword>
<evidence type="ECO:0000256" key="4">
    <source>
        <dbReference type="ARBA" id="ARBA00022490"/>
    </source>
</evidence>
<evidence type="ECO:0000259" key="10">
    <source>
        <dbReference type="PROSITE" id="PS51717"/>
    </source>
</evidence>
<reference evidence="11" key="1">
    <citation type="submission" date="2021-03" db="EMBL/GenBank/DDBJ databases">
        <authorList>
            <person name="Bekaert M."/>
        </authorList>
    </citation>
    <scope>NUCLEOTIDE SEQUENCE</scope>
</reference>
<protein>
    <recommendedName>
        <fullName evidence="10">VLIG-type G domain-containing protein</fullName>
    </recommendedName>
</protein>
<keyword evidence="6" id="KW-0342">GTP-binding</keyword>
<dbReference type="AlphaFoldDB" id="A0A8S3UWF1"/>